<proteinExistence type="predicted"/>
<dbReference type="Proteomes" id="UP001500124">
    <property type="component" value="Unassembled WGS sequence"/>
</dbReference>
<evidence type="ECO:0000313" key="1">
    <source>
        <dbReference type="EMBL" id="GAA5069866.1"/>
    </source>
</evidence>
<keyword evidence="2" id="KW-1185">Reference proteome</keyword>
<gene>
    <name evidence="1" type="ORF">GCM10023336_54340</name>
</gene>
<protein>
    <submittedName>
        <fullName evidence="1">Uncharacterized protein</fullName>
    </submittedName>
</protein>
<organism evidence="1 2">
    <name type="scientific">Streptomyces similanensis</name>
    <dbReference type="NCBI Taxonomy" id="1274988"/>
    <lineage>
        <taxon>Bacteria</taxon>
        <taxon>Bacillati</taxon>
        <taxon>Actinomycetota</taxon>
        <taxon>Actinomycetes</taxon>
        <taxon>Kitasatosporales</taxon>
        <taxon>Streptomycetaceae</taxon>
        <taxon>Streptomyces</taxon>
    </lineage>
</organism>
<evidence type="ECO:0000313" key="2">
    <source>
        <dbReference type="Proteomes" id="UP001500124"/>
    </source>
</evidence>
<sequence length="61" mass="6731">MTHSIIDDTFEATRGYIAGNQLMCWDRTRLVRLGGCGPIHPLTPGTRTVGTASSRMPNRSR</sequence>
<reference evidence="2" key="1">
    <citation type="journal article" date="2019" name="Int. J. Syst. Evol. Microbiol.">
        <title>The Global Catalogue of Microorganisms (GCM) 10K type strain sequencing project: providing services to taxonomists for standard genome sequencing and annotation.</title>
        <authorList>
            <consortium name="The Broad Institute Genomics Platform"/>
            <consortium name="The Broad Institute Genome Sequencing Center for Infectious Disease"/>
            <person name="Wu L."/>
            <person name="Ma J."/>
        </authorList>
    </citation>
    <scope>NUCLEOTIDE SEQUENCE [LARGE SCALE GENOMIC DNA]</scope>
    <source>
        <strain evidence="2">JCM 18410</strain>
    </source>
</reference>
<dbReference type="EMBL" id="BAABKC010000086">
    <property type="protein sequence ID" value="GAA5069866.1"/>
    <property type="molecule type" value="Genomic_DNA"/>
</dbReference>
<accession>A0ABP9L7N6</accession>
<name>A0ABP9L7N6_9ACTN</name>
<comment type="caution">
    <text evidence="1">The sequence shown here is derived from an EMBL/GenBank/DDBJ whole genome shotgun (WGS) entry which is preliminary data.</text>
</comment>